<proteinExistence type="predicted"/>
<evidence type="ECO:0000313" key="3">
    <source>
        <dbReference type="EMBL" id="CAG9786878.1"/>
    </source>
</evidence>
<keyword evidence="2" id="KW-1133">Transmembrane helix</keyword>
<feature type="compositionally biased region" description="Low complexity" evidence="1">
    <location>
        <begin position="85"/>
        <end position="124"/>
    </location>
</feature>
<organism evidence="3 4">
    <name type="scientific">Diatraea saccharalis</name>
    <name type="common">sugarcane borer</name>
    <dbReference type="NCBI Taxonomy" id="40085"/>
    <lineage>
        <taxon>Eukaryota</taxon>
        <taxon>Metazoa</taxon>
        <taxon>Ecdysozoa</taxon>
        <taxon>Arthropoda</taxon>
        <taxon>Hexapoda</taxon>
        <taxon>Insecta</taxon>
        <taxon>Pterygota</taxon>
        <taxon>Neoptera</taxon>
        <taxon>Endopterygota</taxon>
        <taxon>Lepidoptera</taxon>
        <taxon>Glossata</taxon>
        <taxon>Ditrysia</taxon>
        <taxon>Pyraloidea</taxon>
        <taxon>Crambidae</taxon>
        <taxon>Crambinae</taxon>
        <taxon>Diatraea</taxon>
    </lineage>
</organism>
<feature type="region of interest" description="Disordered" evidence="1">
    <location>
        <begin position="85"/>
        <end position="130"/>
    </location>
</feature>
<accession>A0A9N9R074</accession>
<dbReference type="AlphaFoldDB" id="A0A9N9R074"/>
<evidence type="ECO:0000256" key="1">
    <source>
        <dbReference type="SAM" id="MobiDB-lite"/>
    </source>
</evidence>
<reference evidence="3" key="1">
    <citation type="submission" date="2021-12" db="EMBL/GenBank/DDBJ databases">
        <authorList>
            <person name="King R."/>
        </authorList>
    </citation>
    <scope>NUCLEOTIDE SEQUENCE</scope>
</reference>
<evidence type="ECO:0000313" key="4">
    <source>
        <dbReference type="Proteomes" id="UP001153714"/>
    </source>
</evidence>
<evidence type="ECO:0000256" key="2">
    <source>
        <dbReference type="SAM" id="Phobius"/>
    </source>
</evidence>
<protein>
    <submittedName>
        <fullName evidence="3">Uncharacterized protein</fullName>
    </submittedName>
</protein>
<name>A0A9N9R074_9NEOP</name>
<keyword evidence="2" id="KW-0812">Transmembrane</keyword>
<reference evidence="3" key="2">
    <citation type="submission" date="2022-10" db="EMBL/GenBank/DDBJ databases">
        <authorList>
            <consortium name="ENA_rothamsted_submissions"/>
            <consortium name="culmorum"/>
            <person name="King R."/>
        </authorList>
    </citation>
    <scope>NUCLEOTIDE SEQUENCE</scope>
</reference>
<dbReference type="Proteomes" id="UP001153714">
    <property type="component" value="Chromosome 16"/>
</dbReference>
<dbReference type="OrthoDB" id="7466648at2759"/>
<feature type="transmembrane region" description="Helical" evidence="2">
    <location>
        <begin position="147"/>
        <end position="165"/>
    </location>
</feature>
<dbReference type="EMBL" id="OU893347">
    <property type="protein sequence ID" value="CAG9786878.1"/>
    <property type="molecule type" value="Genomic_DNA"/>
</dbReference>
<keyword evidence="2" id="KW-0472">Membrane</keyword>
<keyword evidence="4" id="KW-1185">Reference proteome</keyword>
<gene>
    <name evidence="3" type="ORF">DIATSA_LOCUS4805</name>
</gene>
<sequence>MDYSNVQHSNYYYNNYYKKPKKRSLLARTKPPDYSEDSEECKPCSCSHCYKPKPCCKSFCNKCKPLFIVPYPVPYLIHVISDPKTTATTQNTDPPTTTQSSTTTLIPTTAQTTTTTTETTTEAGETARESRGVTNDVFLELKVQNTAVYFPLVPGALLLAVLWHFPAKFNG</sequence>